<keyword evidence="3" id="KW-0804">Transcription</keyword>
<dbReference type="SUPFAM" id="SSF46689">
    <property type="entry name" value="Homeodomain-like"/>
    <property type="match status" value="1"/>
</dbReference>
<feature type="domain" description="HTH tetR-type" evidence="5">
    <location>
        <begin position="32"/>
        <end position="92"/>
    </location>
</feature>
<dbReference type="PRINTS" id="PR00455">
    <property type="entry name" value="HTHTETR"/>
</dbReference>
<dbReference type="Pfam" id="PF00440">
    <property type="entry name" value="TetR_N"/>
    <property type="match status" value="1"/>
</dbReference>
<dbReference type="RefSeq" id="WP_380620140.1">
    <property type="nucleotide sequence ID" value="NZ_JBHSDK010000013.1"/>
</dbReference>
<proteinExistence type="predicted"/>
<dbReference type="InterPro" id="IPR050109">
    <property type="entry name" value="HTH-type_TetR-like_transc_reg"/>
</dbReference>
<dbReference type="PANTHER" id="PTHR30055:SF151">
    <property type="entry name" value="TRANSCRIPTIONAL REGULATORY PROTEIN"/>
    <property type="match status" value="1"/>
</dbReference>
<evidence type="ECO:0000256" key="3">
    <source>
        <dbReference type="ARBA" id="ARBA00023163"/>
    </source>
</evidence>
<gene>
    <name evidence="6" type="ORF">ACFPET_09275</name>
</gene>
<dbReference type="PROSITE" id="PS50977">
    <property type="entry name" value="HTH_TETR_2"/>
    <property type="match status" value="1"/>
</dbReference>
<organism evidence="6 7">
    <name type="scientific">Salininema proteolyticum</name>
    <dbReference type="NCBI Taxonomy" id="1607685"/>
    <lineage>
        <taxon>Bacteria</taxon>
        <taxon>Bacillati</taxon>
        <taxon>Actinomycetota</taxon>
        <taxon>Actinomycetes</taxon>
        <taxon>Glycomycetales</taxon>
        <taxon>Glycomycetaceae</taxon>
        <taxon>Salininema</taxon>
    </lineage>
</organism>
<evidence type="ECO:0000313" key="7">
    <source>
        <dbReference type="Proteomes" id="UP001595823"/>
    </source>
</evidence>
<dbReference type="InterPro" id="IPR001647">
    <property type="entry name" value="HTH_TetR"/>
</dbReference>
<evidence type="ECO:0000256" key="2">
    <source>
        <dbReference type="ARBA" id="ARBA00023125"/>
    </source>
</evidence>
<sequence length="254" mass="28468">MRRTGAGDPKKTLELLWRDWYEKPSRPGPKPKFTVDDILDTAVRQADEHGIEALSMRAIAAELGVGPMSLYRHVPSKAELIDLMVEHVATPLDEYPDTNTLGWRETLETLGRGMLEQAQRHPWLLDLVQRRPVFGPRSLAGFDFALSAFADCDLPEAEINMIIVAVIDLATGTAGSYRWADPVGDREAQTTEEEWWEVNEPYLTMAWESGRFEHVGRLEDDSAWSTTAEPALEYALKALLDGLAPRIEGARRPG</sequence>
<dbReference type="InterPro" id="IPR036271">
    <property type="entry name" value="Tet_transcr_reg_TetR-rel_C_sf"/>
</dbReference>
<comment type="caution">
    <text evidence="6">The sequence shown here is derived from an EMBL/GenBank/DDBJ whole genome shotgun (WGS) entry which is preliminary data.</text>
</comment>
<dbReference type="Pfam" id="PF02909">
    <property type="entry name" value="TetR_C_1"/>
    <property type="match status" value="1"/>
</dbReference>
<accession>A0ABV8TY75</accession>
<dbReference type="Gene3D" id="1.10.10.60">
    <property type="entry name" value="Homeodomain-like"/>
    <property type="match status" value="1"/>
</dbReference>
<keyword evidence="2 4" id="KW-0238">DNA-binding</keyword>
<name>A0ABV8TY75_9ACTN</name>
<protein>
    <submittedName>
        <fullName evidence="6">TetR/AcrR family transcriptional regulator</fullName>
    </submittedName>
</protein>
<dbReference type="EMBL" id="JBHSDK010000013">
    <property type="protein sequence ID" value="MFC4335388.1"/>
    <property type="molecule type" value="Genomic_DNA"/>
</dbReference>
<evidence type="ECO:0000256" key="4">
    <source>
        <dbReference type="PROSITE-ProRule" id="PRU00335"/>
    </source>
</evidence>
<dbReference type="PANTHER" id="PTHR30055">
    <property type="entry name" value="HTH-TYPE TRANSCRIPTIONAL REGULATOR RUTR"/>
    <property type="match status" value="1"/>
</dbReference>
<dbReference type="InterPro" id="IPR004111">
    <property type="entry name" value="Repressor_TetR_C"/>
</dbReference>
<dbReference type="Proteomes" id="UP001595823">
    <property type="component" value="Unassembled WGS sequence"/>
</dbReference>
<dbReference type="InterPro" id="IPR009057">
    <property type="entry name" value="Homeodomain-like_sf"/>
</dbReference>
<dbReference type="Gene3D" id="1.10.357.10">
    <property type="entry name" value="Tetracycline Repressor, domain 2"/>
    <property type="match status" value="1"/>
</dbReference>
<evidence type="ECO:0000259" key="5">
    <source>
        <dbReference type="PROSITE" id="PS50977"/>
    </source>
</evidence>
<reference evidence="7" key="1">
    <citation type="journal article" date="2019" name="Int. J. Syst. Evol. Microbiol.">
        <title>The Global Catalogue of Microorganisms (GCM) 10K type strain sequencing project: providing services to taxonomists for standard genome sequencing and annotation.</title>
        <authorList>
            <consortium name="The Broad Institute Genomics Platform"/>
            <consortium name="The Broad Institute Genome Sequencing Center for Infectious Disease"/>
            <person name="Wu L."/>
            <person name="Ma J."/>
        </authorList>
    </citation>
    <scope>NUCLEOTIDE SEQUENCE [LARGE SCALE GENOMIC DNA]</scope>
    <source>
        <strain evidence="7">IBRC-M 10908</strain>
    </source>
</reference>
<evidence type="ECO:0000256" key="1">
    <source>
        <dbReference type="ARBA" id="ARBA00023015"/>
    </source>
</evidence>
<evidence type="ECO:0000313" key="6">
    <source>
        <dbReference type="EMBL" id="MFC4335388.1"/>
    </source>
</evidence>
<feature type="DNA-binding region" description="H-T-H motif" evidence="4">
    <location>
        <begin position="55"/>
        <end position="74"/>
    </location>
</feature>
<keyword evidence="1" id="KW-0805">Transcription regulation</keyword>
<dbReference type="SUPFAM" id="SSF48498">
    <property type="entry name" value="Tetracyclin repressor-like, C-terminal domain"/>
    <property type="match status" value="1"/>
</dbReference>
<keyword evidence="7" id="KW-1185">Reference proteome</keyword>